<accession>A0A0F9KS38</accession>
<comment type="caution">
    <text evidence="1">The sequence shown here is derived from an EMBL/GenBank/DDBJ whole genome shotgun (WGS) entry which is preliminary data.</text>
</comment>
<dbReference type="AlphaFoldDB" id="A0A0F9KS38"/>
<protein>
    <submittedName>
        <fullName evidence="1">Uncharacterized protein</fullName>
    </submittedName>
</protein>
<proteinExistence type="predicted"/>
<reference evidence="1" key="1">
    <citation type="journal article" date="2015" name="Nature">
        <title>Complex archaea that bridge the gap between prokaryotes and eukaryotes.</title>
        <authorList>
            <person name="Spang A."/>
            <person name="Saw J.H."/>
            <person name="Jorgensen S.L."/>
            <person name="Zaremba-Niedzwiedzka K."/>
            <person name="Martijn J."/>
            <person name="Lind A.E."/>
            <person name="van Eijk R."/>
            <person name="Schleper C."/>
            <person name="Guy L."/>
            <person name="Ettema T.J."/>
        </authorList>
    </citation>
    <scope>NUCLEOTIDE SEQUENCE</scope>
</reference>
<sequence length="85" mass="9291">MRICINIQHEATPRLIEEDIEIALSKLCHGNDWEITEQSAGCFTADADKTLAPYTDVLAQQIKADTGAKVSVELIPGWPPAGWSP</sequence>
<gene>
    <name evidence="1" type="ORF">LCGC14_1668330</name>
</gene>
<dbReference type="EMBL" id="LAZR01014277">
    <property type="protein sequence ID" value="KKM18180.1"/>
    <property type="molecule type" value="Genomic_DNA"/>
</dbReference>
<name>A0A0F9KS38_9ZZZZ</name>
<evidence type="ECO:0000313" key="1">
    <source>
        <dbReference type="EMBL" id="KKM18180.1"/>
    </source>
</evidence>
<organism evidence="1">
    <name type="scientific">marine sediment metagenome</name>
    <dbReference type="NCBI Taxonomy" id="412755"/>
    <lineage>
        <taxon>unclassified sequences</taxon>
        <taxon>metagenomes</taxon>
        <taxon>ecological metagenomes</taxon>
    </lineage>
</organism>